<reference evidence="2" key="1">
    <citation type="submission" date="2025-08" db="UniProtKB">
        <authorList>
            <consortium name="Ensembl"/>
        </authorList>
    </citation>
    <scope>IDENTIFICATION</scope>
</reference>
<feature type="signal peptide" evidence="1">
    <location>
        <begin position="1"/>
        <end position="19"/>
    </location>
</feature>
<organism evidence="2 3">
    <name type="scientific">Mus spicilegus</name>
    <name type="common">Mound-building mouse</name>
    <dbReference type="NCBI Taxonomy" id="10103"/>
    <lineage>
        <taxon>Eukaryota</taxon>
        <taxon>Metazoa</taxon>
        <taxon>Chordata</taxon>
        <taxon>Craniata</taxon>
        <taxon>Vertebrata</taxon>
        <taxon>Euteleostomi</taxon>
        <taxon>Mammalia</taxon>
        <taxon>Eutheria</taxon>
        <taxon>Euarchontoglires</taxon>
        <taxon>Glires</taxon>
        <taxon>Rodentia</taxon>
        <taxon>Myomorpha</taxon>
        <taxon>Muroidea</taxon>
        <taxon>Muridae</taxon>
        <taxon>Murinae</taxon>
        <taxon>Mus</taxon>
        <taxon>Mus</taxon>
    </lineage>
</organism>
<keyword evidence="3" id="KW-1185">Reference proteome</keyword>
<evidence type="ECO:0000313" key="2">
    <source>
        <dbReference type="Ensembl" id="ENSMSIP00000006378.1"/>
    </source>
</evidence>
<dbReference type="Proteomes" id="UP000694415">
    <property type="component" value="Unplaced"/>
</dbReference>
<feature type="chain" id="PRO_5034925768" evidence="1">
    <location>
        <begin position="20"/>
        <end position="83"/>
    </location>
</feature>
<reference evidence="2" key="2">
    <citation type="submission" date="2025-09" db="UniProtKB">
        <authorList>
            <consortium name="Ensembl"/>
        </authorList>
    </citation>
    <scope>IDENTIFICATION</scope>
</reference>
<dbReference type="AlphaFoldDB" id="A0A8C6GJ27"/>
<keyword evidence="1" id="KW-0732">Signal</keyword>
<accession>A0A8C6GJ27</accession>
<proteinExistence type="predicted"/>
<protein>
    <submittedName>
        <fullName evidence="2">Uncharacterized protein</fullName>
    </submittedName>
</protein>
<sequence>MRRILTHFLKAHILGSGIGAEVCSVFSAQNLPLILLFEVSARLGTETVCVQCCEQGMTPETLSLGIQECRMAARAVKSENMTS</sequence>
<name>A0A8C6GJ27_MUSSI</name>
<dbReference type="Ensembl" id="ENSMSIT00000008066.1">
    <property type="protein sequence ID" value="ENSMSIP00000006378.1"/>
    <property type="gene ID" value="ENSMSIG00000005700.1"/>
</dbReference>
<evidence type="ECO:0000256" key="1">
    <source>
        <dbReference type="SAM" id="SignalP"/>
    </source>
</evidence>
<evidence type="ECO:0000313" key="3">
    <source>
        <dbReference type="Proteomes" id="UP000694415"/>
    </source>
</evidence>